<dbReference type="Gene3D" id="2.30.29.30">
    <property type="entry name" value="Pleckstrin-homology domain (PH domain)/Phosphotyrosine-binding domain (PTB)"/>
    <property type="match status" value="1"/>
</dbReference>
<dbReference type="PANTHER" id="PTHR10194:SF142">
    <property type="entry name" value="NEUROFIBROMIN"/>
    <property type="match status" value="1"/>
</dbReference>
<dbReference type="Proteomes" id="UP000716291">
    <property type="component" value="Unassembled WGS sequence"/>
</dbReference>
<dbReference type="InterPro" id="IPR001936">
    <property type="entry name" value="RasGAP_dom"/>
</dbReference>
<dbReference type="InterPro" id="IPR039360">
    <property type="entry name" value="Ras_GTPase"/>
</dbReference>
<protein>
    <recommendedName>
        <fullName evidence="7">Ras-GAP domain-containing protein</fullName>
    </recommendedName>
</protein>
<dbReference type="InterPro" id="IPR036865">
    <property type="entry name" value="CRAL-TRIO_dom_sf"/>
</dbReference>
<dbReference type="SUPFAM" id="SSF48350">
    <property type="entry name" value="GTPase activation domain, GAP"/>
    <property type="match status" value="1"/>
</dbReference>
<dbReference type="PROSITE" id="PS50191">
    <property type="entry name" value="CRAL_TRIO"/>
    <property type="match status" value="1"/>
</dbReference>
<dbReference type="GO" id="GO:0005096">
    <property type="term" value="F:GTPase activator activity"/>
    <property type="evidence" value="ECO:0007669"/>
    <property type="project" value="UniProtKB-KW"/>
</dbReference>
<comment type="caution">
    <text evidence="5">The sequence shown here is derived from an EMBL/GenBank/DDBJ whole genome shotgun (WGS) entry which is preliminary data.</text>
</comment>
<dbReference type="InterPro" id="IPR023152">
    <property type="entry name" value="RasGAP_CS"/>
</dbReference>
<dbReference type="InterPro" id="IPR011993">
    <property type="entry name" value="PH-like_dom_sf"/>
</dbReference>
<dbReference type="InterPro" id="IPR001251">
    <property type="entry name" value="CRAL-TRIO_dom"/>
</dbReference>
<evidence type="ECO:0008006" key="7">
    <source>
        <dbReference type="Google" id="ProtNLM"/>
    </source>
</evidence>
<dbReference type="EMBL" id="JAANQT010000950">
    <property type="protein sequence ID" value="KAG1307412.1"/>
    <property type="molecule type" value="Genomic_DNA"/>
</dbReference>
<dbReference type="PANTHER" id="PTHR10194">
    <property type="entry name" value="RAS GTPASE-ACTIVATING PROTEINS"/>
    <property type="match status" value="1"/>
</dbReference>
<sequence length="2477" mass="281297">MQSKLFVLRLLSACMQHHRHYYCEQERRKRPEIPSNELILQLPPLDAPLVTFVLVLMSRYITQYHLIEESNSESTPQQIYDYDNTKYSYEQIKLSLITEIYKASAKILHYVSSSNWNECYAKIKHAVLSLGSIKKILDDIPPEIRMLECICLNKERLQLVFKELNPYYLHMRQQGRLLFSKLIRKAIWRWIESYPNEFAQVFTTAPLLDSEQLFDMCNSTADSSKNKSVLWPLQTILLVLSPESLMQAFNGQSSNRRASFLGLLKKSLKNAKNIDLISVCYVDICKAATYVPPETESILRMIAADVEKDLRDKVWDFTQLINIESTVSTLGYTIDQQTLVADFLLSRIRLDKNNTIKALVPSCIDLNSPITAKLALVKSCLAILLEENHLPWNPTLESLYDGLCAPLRTLMLQTIQIEMDSKKKEDTITNHTSRVELLVDMFRLYRIDPLFALLGEGNRVEQNGLLMNGLAVSLVHPVQVIRRSAAELLIKLHRLEYVSHWTSDPNNMHDFWKVSSPTIAVISQRMLDTSLNEEMQKFLLDTTIKLLKTRSVFLKHKQALFTSESCNTRERLQAHVSLEIALLISSCSAHKSVCDEASACIAALCQESKIIDVWDEGLNNLSIASDLEVYESFSAENYQFVGRKAQQKRFRKCLQTLFHHTPSCFAAWEEAWMRWEMLTPFVNKVQEDNEENINEGVNGSNKKFPLVGKNDKLKNNITPMTLVSSKSQQNQDNYEERSVEWHNFTGFLAALGGCCLTRERELDEVVSLSSDNSKRTNNRPLVMIEGFIAKMTKMLVSDNVYVREGIKDILGNDLSPALLAILFRHLEHQMNKCFDFNGKAIRNPQNKLFVEQSILVLRLILDRLGNPSDCLLNIDFSTLMRQFINYLDGVPNTVITLRIKIKMCMLVEVLMQKKERIIIQDGVALRNRILEILVEWTSDVALLRKPLEGGPQVERLQLDLDLACLKTIVKVLHELPLQLLDSVRVHDYRYKRTERNIAANRSTVDSRDSISNSTAGSYQYVSQMKELTILAMSHLLSANVEAGLKYSLSMGYDDDEKTRTSFMEVLKNILEHGTGFEMLSESATTDRYEKLIDLLVEVDMEVIMALCDACPTSDSSGLAEVLLICFESRNKITPLLKAIVDREVAQTNQEATLFRGTTIATRILSIYARFTCINYICNTLSPAMEYINSLPDDQLTWELDPQKIKPTENLSKNIQNVTHVTETLLETILSSVNDIPVRFRQELEIICKSVGSRFPESKYTAVGSFVFLRLFGPVIVSPENARFAKKAIPKSTNVRKILLQATRIIQNLASNVIFGATETHLIKLNDFLTTNVYRVMTFLREASTIPTDYEEPTGSLLMDQTGYLRLHKYLSENIERMSKELTGRHLANGSNTQSVLHFQKALDSFSTILAQLGRPSEIPNMGLLFARNYTVVVNNPYFTEFIRRNAHRDLSPISTTNVFYLGGKSKEGKPVFYMFMRAIDNEDMDFELFIYYLLRVVEPYLNDSFELLFDCTGFTLSNAIPIPWLSQLFQMVFMGAKDHLTAFHILNPNTQFQQHFNKLPNAIKDRIIKKTYLYSSLAELSQNISLSEMRLSKTTMDLERNSNVVIQSVMRLDKTNSSIPVTMKISSEEVQLITVKKQKLIDGLYTVFRDVYHISECEEIAALPSTRSESGKKLLIKYDKGKSTVVLSSPHRDIIISHLNGNKQQYEASKPSNMNERTIRPNDVPGRLLNMAFLNMGSTDHSLRLAAYNLLYSLSHSFKFNIGNQLLNARDLCIPSNSTSFIVSTSKRLAQTESHLTLEFLDEALVGLSKSPELMQELCLDYIIPWLQNIGRFMGRRPEDHSLSVAKTQEIIMRLIDLMIKDTRLYKQIQAKVWKTLAEVNEIIDMVLDCFIQYSVEKGPGSIQAEMVTDALVTMSSMQIRSKVISRMRRLIEGTSRQPCRQLVDHPSWKEIAVILRFILMLSFNNEEPMISHVPEIYHIVSILVVTGPTFIRSSVHELVVNTIHNLCTMNTTLPEENMKKLQYVLNDVCDSKNRVLFGLTKQTANAFTITKETTTDFADSISLPSLQNIVRLLLSTLTYGAATSEIANMWRARWMSLVTSTAFYFNPAIQPRAFVTLGCLSQDEVDDDLLYQMLVALKGALSIFIETEPNLIISITMCLTNIIDNLPTDSRYVLHLFWLAIALIQIGHPSIFQTAVGFLHSVLRALDSRKMFENRSVEKVLLEARSGLEIFALEIDNACGVNFNNYFSFAVAVILLKGLKQCETKDTVYQCLCAFLEIDSRQSIESGFIEARTLGYLAGLLPFASKDNSLDKLLKLAGFKEIDMENIDLGLSNAGLFDFLEIPDNNTALLLVSMLVTLLNASETESDRLFLYNLLADAATSVQEAFVLVYETLLPKMNQIVLNSKNSEVIDAVKNILLTTCSGQAFLPDTKQKHTQQSGLENLRFLALADPTFGAVKTNIIANAKMASMLLGAITD</sequence>
<dbReference type="Gene3D" id="1.10.506.10">
    <property type="entry name" value="GTPase Activation - p120gap, domain 1"/>
    <property type="match status" value="2"/>
</dbReference>
<evidence type="ECO:0000259" key="3">
    <source>
        <dbReference type="PROSITE" id="PS50018"/>
    </source>
</evidence>
<dbReference type="PROSITE" id="PS50018">
    <property type="entry name" value="RAS_GTPASE_ACTIV_2"/>
    <property type="match status" value="1"/>
</dbReference>
<feature type="domain" description="CRAL-TRIO" evidence="4">
    <location>
        <begin position="1460"/>
        <end position="1593"/>
    </location>
</feature>
<dbReference type="CDD" id="cd00170">
    <property type="entry name" value="SEC14"/>
    <property type="match status" value="1"/>
</dbReference>
<keyword evidence="6" id="KW-1185">Reference proteome</keyword>
<evidence type="ECO:0000313" key="5">
    <source>
        <dbReference type="EMBL" id="KAG1307412.1"/>
    </source>
</evidence>
<dbReference type="Pfam" id="PF13716">
    <property type="entry name" value="CRAL_TRIO_2"/>
    <property type="match status" value="1"/>
</dbReference>
<evidence type="ECO:0000256" key="2">
    <source>
        <dbReference type="ARBA" id="ARBA00022553"/>
    </source>
</evidence>
<feature type="domain" description="Ras-GAP" evidence="3">
    <location>
        <begin position="1114"/>
        <end position="1310"/>
    </location>
</feature>
<accession>A0A9P6X8I7</accession>
<gene>
    <name evidence="5" type="ORF">G6F64_006833</name>
</gene>
<dbReference type="InterPro" id="IPR008936">
    <property type="entry name" value="Rho_GTPase_activation_prot"/>
</dbReference>
<dbReference type="SUPFAM" id="SSF52087">
    <property type="entry name" value="CRAL/TRIO domain"/>
    <property type="match status" value="1"/>
</dbReference>
<organism evidence="5 6">
    <name type="scientific">Rhizopus oryzae</name>
    <name type="common">Mucormycosis agent</name>
    <name type="synonym">Rhizopus arrhizus var. delemar</name>
    <dbReference type="NCBI Taxonomy" id="64495"/>
    <lineage>
        <taxon>Eukaryota</taxon>
        <taxon>Fungi</taxon>
        <taxon>Fungi incertae sedis</taxon>
        <taxon>Mucoromycota</taxon>
        <taxon>Mucoromycotina</taxon>
        <taxon>Mucoromycetes</taxon>
        <taxon>Mucorales</taxon>
        <taxon>Mucorineae</taxon>
        <taxon>Rhizopodaceae</taxon>
        <taxon>Rhizopus</taxon>
    </lineage>
</organism>
<evidence type="ECO:0000256" key="1">
    <source>
        <dbReference type="ARBA" id="ARBA00022468"/>
    </source>
</evidence>
<dbReference type="SUPFAM" id="SSF48371">
    <property type="entry name" value="ARM repeat"/>
    <property type="match status" value="1"/>
</dbReference>
<dbReference type="Pfam" id="PF00616">
    <property type="entry name" value="RasGAP"/>
    <property type="match status" value="1"/>
</dbReference>
<reference evidence="5" key="1">
    <citation type="journal article" date="2020" name="Microb. Genom.">
        <title>Genetic diversity of clinical and environmental Mucorales isolates obtained from an investigation of mucormycosis cases among solid organ transplant recipients.</title>
        <authorList>
            <person name="Nguyen M.H."/>
            <person name="Kaul D."/>
            <person name="Muto C."/>
            <person name="Cheng S.J."/>
            <person name="Richter R.A."/>
            <person name="Bruno V.M."/>
            <person name="Liu G."/>
            <person name="Beyhan S."/>
            <person name="Sundermann A.J."/>
            <person name="Mounaud S."/>
            <person name="Pasculle A.W."/>
            <person name="Nierman W.C."/>
            <person name="Driscoll E."/>
            <person name="Cumbie R."/>
            <person name="Clancy C.J."/>
            <person name="Dupont C.L."/>
        </authorList>
    </citation>
    <scope>NUCLEOTIDE SEQUENCE</scope>
    <source>
        <strain evidence="5">GL11</strain>
    </source>
</reference>
<keyword evidence="1" id="KW-0343">GTPase activation</keyword>
<dbReference type="PROSITE" id="PS00509">
    <property type="entry name" value="RAS_GTPASE_ACTIV_1"/>
    <property type="match status" value="1"/>
</dbReference>
<name>A0A9P6X8I7_RHIOR</name>
<dbReference type="SMART" id="SM00323">
    <property type="entry name" value="RasGAP"/>
    <property type="match status" value="1"/>
</dbReference>
<evidence type="ECO:0000259" key="4">
    <source>
        <dbReference type="PROSITE" id="PS50191"/>
    </source>
</evidence>
<evidence type="ECO:0000313" key="6">
    <source>
        <dbReference type="Proteomes" id="UP000716291"/>
    </source>
</evidence>
<keyword evidence="2" id="KW-0597">Phosphoprotein</keyword>
<dbReference type="Gene3D" id="3.40.525.10">
    <property type="entry name" value="CRAL-TRIO lipid binding domain"/>
    <property type="match status" value="1"/>
</dbReference>
<dbReference type="InterPro" id="IPR016024">
    <property type="entry name" value="ARM-type_fold"/>
</dbReference>
<proteinExistence type="predicted"/>